<comment type="caution">
    <text evidence="2">The sequence shown here is derived from an EMBL/GenBank/DDBJ whole genome shotgun (WGS) entry which is preliminary data.</text>
</comment>
<protein>
    <recommendedName>
        <fullName evidence="1">Helitron helicase-like domain-containing protein</fullName>
    </recommendedName>
</protein>
<evidence type="ECO:0000259" key="1">
    <source>
        <dbReference type="Pfam" id="PF14214"/>
    </source>
</evidence>
<gene>
    <name evidence="2" type="ORF">B0H17DRAFT_1136418</name>
</gene>
<dbReference type="EMBL" id="JARKIE010000089">
    <property type="protein sequence ID" value="KAJ7687297.1"/>
    <property type="molecule type" value="Genomic_DNA"/>
</dbReference>
<accession>A0AAD7DCN1</accession>
<dbReference type="Proteomes" id="UP001221757">
    <property type="component" value="Unassembled WGS sequence"/>
</dbReference>
<sequence>MMKKLATPALFLTLNPADIIDPLLGAMAGISSSDWAAMSDFQRHRFVAHNPGPAAIFFNEVISNFIRIILRYDPLATEESQNGLFGRCSGYYATVEAQGAEPFIATC</sequence>
<proteinExistence type="predicted"/>
<evidence type="ECO:0000313" key="2">
    <source>
        <dbReference type="EMBL" id="KAJ7687297.1"/>
    </source>
</evidence>
<feature type="domain" description="Helitron helicase-like" evidence="1">
    <location>
        <begin position="1"/>
        <end position="99"/>
    </location>
</feature>
<dbReference type="AlphaFoldDB" id="A0AAD7DCN1"/>
<dbReference type="Pfam" id="PF14214">
    <property type="entry name" value="Helitron_like_N"/>
    <property type="match status" value="1"/>
</dbReference>
<keyword evidence="3" id="KW-1185">Reference proteome</keyword>
<organism evidence="2 3">
    <name type="scientific">Mycena rosella</name>
    <name type="common">Pink bonnet</name>
    <name type="synonym">Agaricus rosellus</name>
    <dbReference type="NCBI Taxonomy" id="1033263"/>
    <lineage>
        <taxon>Eukaryota</taxon>
        <taxon>Fungi</taxon>
        <taxon>Dikarya</taxon>
        <taxon>Basidiomycota</taxon>
        <taxon>Agaricomycotina</taxon>
        <taxon>Agaricomycetes</taxon>
        <taxon>Agaricomycetidae</taxon>
        <taxon>Agaricales</taxon>
        <taxon>Marasmiineae</taxon>
        <taxon>Mycenaceae</taxon>
        <taxon>Mycena</taxon>
    </lineage>
</organism>
<name>A0AAD7DCN1_MYCRO</name>
<evidence type="ECO:0000313" key="3">
    <source>
        <dbReference type="Proteomes" id="UP001221757"/>
    </source>
</evidence>
<reference evidence="2" key="1">
    <citation type="submission" date="2023-03" db="EMBL/GenBank/DDBJ databases">
        <title>Massive genome expansion in bonnet fungi (Mycena s.s.) driven by repeated elements and novel gene families across ecological guilds.</title>
        <authorList>
            <consortium name="Lawrence Berkeley National Laboratory"/>
            <person name="Harder C.B."/>
            <person name="Miyauchi S."/>
            <person name="Viragh M."/>
            <person name="Kuo A."/>
            <person name="Thoen E."/>
            <person name="Andreopoulos B."/>
            <person name="Lu D."/>
            <person name="Skrede I."/>
            <person name="Drula E."/>
            <person name="Henrissat B."/>
            <person name="Morin E."/>
            <person name="Kohler A."/>
            <person name="Barry K."/>
            <person name="LaButti K."/>
            <person name="Morin E."/>
            <person name="Salamov A."/>
            <person name="Lipzen A."/>
            <person name="Mereny Z."/>
            <person name="Hegedus B."/>
            <person name="Baldrian P."/>
            <person name="Stursova M."/>
            <person name="Weitz H."/>
            <person name="Taylor A."/>
            <person name="Grigoriev I.V."/>
            <person name="Nagy L.G."/>
            <person name="Martin F."/>
            <person name="Kauserud H."/>
        </authorList>
    </citation>
    <scope>NUCLEOTIDE SEQUENCE</scope>
    <source>
        <strain evidence="2">CBHHK067</strain>
    </source>
</reference>
<dbReference type="InterPro" id="IPR025476">
    <property type="entry name" value="Helitron_helicase-like"/>
</dbReference>